<evidence type="ECO:0000256" key="3">
    <source>
        <dbReference type="PROSITE-ProRule" id="PRU10141"/>
    </source>
</evidence>
<dbReference type="InterPro" id="IPR011009">
    <property type="entry name" value="Kinase-like_dom_sf"/>
</dbReference>
<evidence type="ECO:0000256" key="6">
    <source>
        <dbReference type="SAM" id="SignalP"/>
    </source>
</evidence>
<dbReference type="InterPro" id="IPR017441">
    <property type="entry name" value="Protein_kinase_ATP_BS"/>
</dbReference>
<keyword evidence="1 3" id="KW-0547">Nucleotide-binding</keyword>
<keyword evidence="5" id="KW-1133">Transmembrane helix</keyword>
<evidence type="ECO:0000256" key="2">
    <source>
        <dbReference type="ARBA" id="ARBA00022840"/>
    </source>
</evidence>
<feature type="binding site" evidence="3">
    <location>
        <position position="511"/>
    </location>
    <ligand>
        <name>ATP</name>
        <dbReference type="ChEBI" id="CHEBI:30616"/>
    </ligand>
</feature>
<dbReference type="AlphaFoldDB" id="A0A6G0WR14"/>
<dbReference type="EMBL" id="VJMJ01000159">
    <property type="protein sequence ID" value="KAF0729884.1"/>
    <property type="molecule type" value="Genomic_DNA"/>
</dbReference>
<dbReference type="PROSITE" id="PS50011">
    <property type="entry name" value="PROTEIN_KINASE_DOM"/>
    <property type="match status" value="1"/>
</dbReference>
<accession>A0A6G0WR14</accession>
<evidence type="ECO:0000313" key="9">
    <source>
        <dbReference type="Proteomes" id="UP000481153"/>
    </source>
</evidence>
<reference evidence="8 9" key="1">
    <citation type="submission" date="2019-07" db="EMBL/GenBank/DDBJ databases">
        <title>Genomics analysis of Aphanomyces spp. identifies a new class of oomycete effector associated with host adaptation.</title>
        <authorList>
            <person name="Gaulin E."/>
        </authorList>
    </citation>
    <scope>NUCLEOTIDE SEQUENCE [LARGE SCALE GENOMIC DNA]</scope>
    <source>
        <strain evidence="8 9">ATCC 201684</strain>
    </source>
</reference>
<dbReference type="Proteomes" id="UP000481153">
    <property type="component" value="Unassembled WGS sequence"/>
</dbReference>
<dbReference type="CDD" id="cd13999">
    <property type="entry name" value="STKc_MAP3K-like"/>
    <property type="match status" value="1"/>
</dbReference>
<name>A0A6G0WR14_9STRA</name>
<feature type="region of interest" description="Disordered" evidence="4">
    <location>
        <begin position="387"/>
        <end position="408"/>
    </location>
</feature>
<organism evidence="8 9">
    <name type="scientific">Aphanomyces euteiches</name>
    <dbReference type="NCBI Taxonomy" id="100861"/>
    <lineage>
        <taxon>Eukaryota</taxon>
        <taxon>Sar</taxon>
        <taxon>Stramenopiles</taxon>
        <taxon>Oomycota</taxon>
        <taxon>Saprolegniomycetes</taxon>
        <taxon>Saprolegniales</taxon>
        <taxon>Verrucalvaceae</taxon>
        <taxon>Aphanomyces</taxon>
    </lineage>
</organism>
<keyword evidence="5" id="KW-0812">Transmembrane</keyword>
<dbReference type="PANTHER" id="PTHR44329">
    <property type="entry name" value="SERINE/THREONINE-PROTEIN KINASE TNNI3K-RELATED"/>
    <property type="match status" value="1"/>
</dbReference>
<gene>
    <name evidence="8" type="ORF">Ae201684_012525</name>
</gene>
<keyword evidence="6" id="KW-0732">Signal</keyword>
<sequence>MPFSISPGQMQPLGVVAAILSTAAVVVAASNPTSSTTPTPTSTPAPWKMQTVRTIQARVQNSPPAWNATMGRWVGNFSGSDPYIGPMDSMTTATVEGALLYIQQKLGNDDVTCTRGKNMSSIWIYDITFVQPPPSVALYGPLSVQVPEYGHYVDMVSGSCDKSNGNPANMPGECNEVANKSDVYYGPYVGATVKLDSDYGDYNDTLWFSYPNSCVLQKYANKTAECRAAQPGGLCPLGVAPDGIKCTFNYTILGHISLDDLVGITNMTFKNDSTRYYKDRTEFCLDGRIEYQFKNGGTTVQTDVEFWKDGLNRTMNSVRSRMLIEYYDKYRNKSNMKALPSVESLRAENPPRSLLAQVCQHCTSADPFCVAKPPDKTIVFPVLSSSAQPASTQPPATPTPTQLSSPPSSSSLGTGAIVGIVVGAVAVIGVIGLFVVRRNRRAPAYKGGGGDMSAYTNETTLGTMRSAVALEELVILRLNESKMQLEYVLGSGSFADVWFGTYDGQPVAVKKLHPNRVTLPYIESFAKEIKLMSDFDSPYIVRCVGATWTRPRDLACVMEYMDSADLRTLLEKTTPETLPWVDKLSLMAHMISGLCYLHSYSVIHRDFKSRNLLVDSQKGLKLTDFGISREVTEATMTVGVGTFRWMAPEVIQGQAYTVAADIYSFGMTLYELDSHQLPYHNVKHPTTGLIMTDTAIILAVGQGLLQPTFSDACPDWLRSLALRCIAHDPEERPTSNEVLGIVRAQVRLHQTNDN</sequence>
<evidence type="ECO:0000256" key="5">
    <source>
        <dbReference type="SAM" id="Phobius"/>
    </source>
</evidence>
<protein>
    <recommendedName>
        <fullName evidence="7">Protein kinase domain-containing protein</fullName>
    </recommendedName>
</protein>
<evidence type="ECO:0000256" key="1">
    <source>
        <dbReference type="ARBA" id="ARBA00022741"/>
    </source>
</evidence>
<proteinExistence type="predicted"/>
<dbReference type="InterPro" id="IPR000719">
    <property type="entry name" value="Prot_kinase_dom"/>
</dbReference>
<keyword evidence="9" id="KW-1185">Reference proteome</keyword>
<dbReference type="PROSITE" id="PS00107">
    <property type="entry name" value="PROTEIN_KINASE_ATP"/>
    <property type="match status" value="1"/>
</dbReference>
<dbReference type="InterPro" id="IPR051681">
    <property type="entry name" value="Ser/Thr_Kinases-Pseudokinases"/>
</dbReference>
<evidence type="ECO:0000313" key="8">
    <source>
        <dbReference type="EMBL" id="KAF0729884.1"/>
    </source>
</evidence>
<dbReference type="InterPro" id="IPR008271">
    <property type="entry name" value="Ser/Thr_kinase_AS"/>
</dbReference>
<feature type="signal peptide" evidence="6">
    <location>
        <begin position="1"/>
        <end position="28"/>
    </location>
</feature>
<dbReference type="GO" id="GO:0004674">
    <property type="term" value="F:protein serine/threonine kinase activity"/>
    <property type="evidence" value="ECO:0007669"/>
    <property type="project" value="TreeGrafter"/>
</dbReference>
<dbReference type="PROSITE" id="PS00108">
    <property type="entry name" value="PROTEIN_KINASE_ST"/>
    <property type="match status" value="1"/>
</dbReference>
<dbReference type="GO" id="GO:0005524">
    <property type="term" value="F:ATP binding"/>
    <property type="evidence" value="ECO:0007669"/>
    <property type="project" value="UniProtKB-UniRule"/>
</dbReference>
<feature type="domain" description="Protein kinase" evidence="7">
    <location>
        <begin position="483"/>
        <end position="748"/>
    </location>
</feature>
<dbReference type="Pfam" id="PF00069">
    <property type="entry name" value="Pkinase"/>
    <property type="match status" value="1"/>
</dbReference>
<keyword evidence="2 3" id="KW-0067">ATP-binding</keyword>
<dbReference type="Gene3D" id="1.10.510.10">
    <property type="entry name" value="Transferase(Phosphotransferase) domain 1"/>
    <property type="match status" value="1"/>
</dbReference>
<dbReference type="SUPFAM" id="SSF56112">
    <property type="entry name" value="Protein kinase-like (PK-like)"/>
    <property type="match status" value="1"/>
</dbReference>
<dbReference type="VEuPathDB" id="FungiDB:AeMF1_003458"/>
<comment type="caution">
    <text evidence="8">The sequence shown here is derived from an EMBL/GenBank/DDBJ whole genome shotgun (WGS) entry which is preliminary data.</text>
</comment>
<evidence type="ECO:0000256" key="4">
    <source>
        <dbReference type="SAM" id="MobiDB-lite"/>
    </source>
</evidence>
<dbReference type="Gene3D" id="3.30.200.20">
    <property type="entry name" value="Phosphorylase Kinase, domain 1"/>
    <property type="match status" value="1"/>
</dbReference>
<evidence type="ECO:0000259" key="7">
    <source>
        <dbReference type="PROSITE" id="PS50011"/>
    </source>
</evidence>
<feature type="transmembrane region" description="Helical" evidence="5">
    <location>
        <begin position="412"/>
        <end position="436"/>
    </location>
</feature>
<dbReference type="PANTHER" id="PTHR44329:SF214">
    <property type="entry name" value="PROTEIN KINASE DOMAIN-CONTAINING PROTEIN"/>
    <property type="match status" value="1"/>
</dbReference>
<keyword evidence="5" id="KW-0472">Membrane</keyword>
<feature type="chain" id="PRO_5026226155" description="Protein kinase domain-containing protein" evidence="6">
    <location>
        <begin position="29"/>
        <end position="754"/>
    </location>
</feature>